<protein>
    <submittedName>
        <fullName evidence="2">Uncharacterized protein</fullName>
    </submittedName>
</protein>
<sequence>SLCCVDLTIQQFFHPTTPPQPPNGAGSESQGPPDATPESPAAGAADHLKNIQAAAAAAGLMTDSFPLPDPSFTFRAPAPSLSDDDERWKIDCFPLAGCAVICVDQLGHAFRFDARTRLAATMHSLHRPKSTPLSLFVPNAGADADFKLNRNPLGSSLFVMEKIPKPELGCGAARRTATNSKPSIVYRKPRSAAYLKHCHLLPPPPFVREPRYWHGGRNPPEIGSYAVVGGGTHVCISVDGVGTYCLDTASHTWSEVGEWTLPFHGRVEYVPELKLWFGLSAETRQMAALVGAWKELCLPEQWKECKDPQLVNLGSGRFCIARFFPTTTADGLGDGSSDVDGNGGDGKVELGVIPHKSRRVNGASIEALF</sequence>
<reference evidence="2" key="1">
    <citation type="journal article" date="2012" name="Nat. Biotechnol.">
        <title>Reference genome sequence of the model plant Setaria.</title>
        <authorList>
            <person name="Bennetzen J.L."/>
            <person name="Schmutz J."/>
            <person name="Wang H."/>
            <person name="Percifield R."/>
            <person name="Hawkins J."/>
            <person name="Pontaroli A.C."/>
            <person name="Estep M."/>
            <person name="Feng L."/>
            <person name="Vaughn J.N."/>
            <person name="Grimwood J."/>
            <person name="Jenkins J."/>
            <person name="Barry K."/>
            <person name="Lindquist E."/>
            <person name="Hellsten U."/>
            <person name="Deshpande S."/>
            <person name="Wang X."/>
            <person name="Wu X."/>
            <person name="Mitros T."/>
            <person name="Triplett J."/>
            <person name="Yang X."/>
            <person name="Ye C.Y."/>
            <person name="Mauro-Herrera M."/>
            <person name="Wang L."/>
            <person name="Li P."/>
            <person name="Sharma M."/>
            <person name="Sharma R."/>
            <person name="Ronald P.C."/>
            <person name="Panaud O."/>
            <person name="Kellogg E.A."/>
            <person name="Brutnell T.P."/>
            <person name="Doust A.N."/>
            <person name="Tuskan G.A."/>
            <person name="Rokhsar D."/>
            <person name="Devos K.M."/>
        </authorList>
    </citation>
    <scope>NUCLEOTIDE SEQUENCE [LARGE SCALE GENOMIC DNA]</scope>
    <source>
        <strain evidence="2">Yugu1</strain>
    </source>
</reference>
<organism evidence="2">
    <name type="scientific">Setaria italica</name>
    <name type="common">Foxtail millet</name>
    <name type="synonym">Panicum italicum</name>
    <dbReference type="NCBI Taxonomy" id="4555"/>
    <lineage>
        <taxon>Eukaryota</taxon>
        <taxon>Viridiplantae</taxon>
        <taxon>Streptophyta</taxon>
        <taxon>Embryophyta</taxon>
        <taxon>Tracheophyta</taxon>
        <taxon>Spermatophyta</taxon>
        <taxon>Magnoliopsida</taxon>
        <taxon>Liliopsida</taxon>
        <taxon>Poales</taxon>
        <taxon>Poaceae</taxon>
        <taxon>PACMAD clade</taxon>
        <taxon>Panicoideae</taxon>
        <taxon>Panicodae</taxon>
        <taxon>Paniceae</taxon>
        <taxon>Cenchrinae</taxon>
        <taxon>Setaria</taxon>
    </lineage>
</organism>
<dbReference type="OMA" id="HICISID"/>
<reference evidence="2" key="2">
    <citation type="submission" date="2015-07" db="EMBL/GenBank/DDBJ databases">
        <authorList>
            <person name="Noorani M."/>
        </authorList>
    </citation>
    <scope>NUCLEOTIDE SEQUENCE</scope>
    <source>
        <strain evidence="2">Yugu1</strain>
    </source>
</reference>
<feature type="non-terminal residue" evidence="2">
    <location>
        <position position="1"/>
    </location>
</feature>
<dbReference type="PANTHER" id="PTHR33085">
    <property type="entry name" value="OS12G0113100 PROTEIN-RELATED"/>
    <property type="match status" value="1"/>
</dbReference>
<evidence type="ECO:0000256" key="1">
    <source>
        <dbReference type="SAM" id="MobiDB-lite"/>
    </source>
</evidence>
<gene>
    <name evidence="2" type="ORF">SETIT_2G389300v2</name>
</gene>
<dbReference type="OrthoDB" id="691610at2759"/>
<dbReference type="EMBL" id="CM003529">
    <property type="protein sequence ID" value="RCV13969.1"/>
    <property type="molecule type" value="Genomic_DNA"/>
</dbReference>
<dbReference type="AlphaFoldDB" id="A0A368Q7Q4"/>
<evidence type="ECO:0000313" key="2">
    <source>
        <dbReference type="EMBL" id="RCV13969.1"/>
    </source>
</evidence>
<name>A0A368Q7Q4_SETIT</name>
<dbReference type="Pfam" id="PF07893">
    <property type="entry name" value="DUF1668"/>
    <property type="match status" value="1"/>
</dbReference>
<accession>A0A368Q7Q4</accession>
<feature type="region of interest" description="Disordered" evidence="1">
    <location>
        <begin position="13"/>
        <end position="42"/>
    </location>
</feature>
<dbReference type="InterPro" id="IPR012871">
    <property type="entry name" value="DUF1668_ORYSA"/>
</dbReference>
<proteinExistence type="predicted"/>
<dbReference type="PANTHER" id="PTHR33085:SF145">
    <property type="entry name" value="OS05G0302200 PROTEIN"/>
    <property type="match status" value="1"/>
</dbReference>